<evidence type="ECO:0000256" key="2">
    <source>
        <dbReference type="ARBA" id="ARBA00022723"/>
    </source>
</evidence>
<keyword evidence="5" id="KW-0732">Signal</keyword>
<protein>
    <submittedName>
        <fullName evidence="7">Cytochrome c</fullName>
    </submittedName>
</protein>
<keyword evidence="8" id="KW-1185">Reference proteome</keyword>
<accession>A0A7S7NPW0</accession>
<dbReference type="AlphaFoldDB" id="A0A7S7NPW0"/>
<reference evidence="7 8" key="1">
    <citation type="submission" date="2020-10" db="EMBL/GenBank/DDBJ databases">
        <title>Complete genome sequence of Paludibaculum fermentans P105T, a facultatively anaerobic acidobacterium capable of dissimilatory Fe(III) reduction.</title>
        <authorList>
            <person name="Dedysh S.N."/>
            <person name="Beletsky A.V."/>
            <person name="Kulichevskaya I.S."/>
            <person name="Mardanov A.V."/>
            <person name="Ravin N.V."/>
        </authorList>
    </citation>
    <scope>NUCLEOTIDE SEQUENCE [LARGE SCALE GENOMIC DNA]</scope>
    <source>
        <strain evidence="7 8">P105</strain>
    </source>
</reference>
<dbReference type="RefSeq" id="WP_194448773.1">
    <property type="nucleotide sequence ID" value="NZ_CP063849.1"/>
</dbReference>
<feature type="chain" id="PRO_5032706927" evidence="5">
    <location>
        <begin position="22"/>
        <end position="142"/>
    </location>
</feature>
<dbReference type="Proteomes" id="UP000593892">
    <property type="component" value="Chromosome"/>
</dbReference>
<feature type="signal peptide" evidence="5">
    <location>
        <begin position="1"/>
        <end position="21"/>
    </location>
</feature>
<dbReference type="GO" id="GO:0046872">
    <property type="term" value="F:metal ion binding"/>
    <property type="evidence" value="ECO:0007669"/>
    <property type="project" value="UniProtKB-KW"/>
</dbReference>
<organism evidence="7 8">
    <name type="scientific">Paludibaculum fermentans</name>
    <dbReference type="NCBI Taxonomy" id="1473598"/>
    <lineage>
        <taxon>Bacteria</taxon>
        <taxon>Pseudomonadati</taxon>
        <taxon>Acidobacteriota</taxon>
        <taxon>Terriglobia</taxon>
        <taxon>Bryobacterales</taxon>
        <taxon>Bryobacteraceae</taxon>
        <taxon>Paludibaculum</taxon>
    </lineage>
</organism>
<dbReference type="Gene3D" id="1.10.760.10">
    <property type="entry name" value="Cytochrome c-like domain"/>
    <property type="match status" value="1"/>
</dbReference>
<name>A0A7S7NPW0_PALFE</name>
<keyword evidence="1 4" id="KW-0349">Heme</keyword>
<gene>
    <name evidence="7" type="ORF">IRI77_30720</name>
</gene>
<proteinExistence type="predicted"/>
<feature type="domain" description="Cytochrome c" evidence="6">
    <location>
        <begin position="34"/>
        <end position="138"/>
    </location>
</feature>
<evidence type="ECO:0000256" key="1">
    <source>
        <dbReference type="ARBA" id="ARBA00022617"/>
    </source>
</evidence>
<evidence type="ECO:0000259" key="6">
    <source>
        <dbReference type="PROSITE" id="PS51007"/>
    </source>
</evidence>
<dbReference type="InterPro" id="IPR036909">
    <property type="entry name" value="Cyt_c-like_dom_sf"/>
</dbReference>
<keyword evidence="2 4" id="KW-0479">Metal-binding</keyword>
<evidence type="ECO:0000313" key="8">
    <source>
        <dbReference type="Proteomes" id="UP000593892"/>
    </source>
</evidence>
<dbReference type="PROSITE" id="PS51007">
    <property type="entry name" value="CYTC"/>
    <property type="match status" value="1"/>
</dbReference>
<dbReference type="InterPro" id="IPR009056">
    <property type="entry name" value="Cyt_c-like_dom"/>
</dbReference>
<dbReference type="EMBL" id="CP063849">
    <property type="protein sequence ID" value="QOY87104.1"/>
    <property type="molecule type" value="Genomic_DNA"/>
</dbReference>
<dbReference type="GO" id="GO:0009055">
    <property type="term" value="F:electron transfer activity"/>
    <property type="evidence" value="ECO:0007669"/>
    <property type="project" value="InterPro"/>
</dbReference>
<dbReference type="SUPFAM" id="SSF46626">
    <property type="entry name" value="Cytochrome c"/>
    <property type="match status" value="1"/>
</dbReference>
<evidence type="ECO:0000256" key="3">
    <source>
        <dbReference type="ARBA" id="ARBA00023004"/>
    </source>
</evidence>
<dbReference type="KEGG" id="pfer:IRI77_30720"/>
<evidence type="ECO:0000256" key="4">
    <source>
        <dbReference type="PROSITE-ProRule" id="PRU00433"/>
    </source>
</evidence>
<keyword evidence="3 4" id="KW-0408">Iron</keyword>
<evidence type="ECO:0000313" key="7">
    <source>
        <dbReference type="EMBL" id="QOY87104.1"/>
    </source>
</evidence>
<sequence length="142" mass="14907">MFRHIKAFAFLAVVAASSTFADPPRTVKPVAPESGPESGNGLFKSYCASCHGLQGKGDGPAAAAMRMKPTDLTQLARRGNGVFPGARLEKILGGADTITAHGGRQMPVWGPSLSVAGTSDARTARRVRNLIAYIQSIQDKAK</sequence>
<dbReference type="GO" id="GO:0020037">
    <property type="term" value="F:heme binding"/>
    <property type="evidence" value="ECO:0007669"/>
    <property type="project" value="InterPro"/>
</dbReference>
<dbReference type="Pfam" id="PF13442">
    <property type="entry name" value="Cytochrome_CBB3"/>
    <property type="match status" value="1"/>
</dbReference>
<evidence type="ECO:0000256" key="5">
    <source>
        <dbReference type="SAM" id="SignalP"/>
    </source>
</evidence>